<protein>
    <submittedName>
        <fullName evidence="2">Alpha/beta hydrolase fold protein</fullName>
    </submittedName>
</protein>
<dbReference type="InterPro" id="IPR000073">
    <property type="entry name" value="AB_hydrolase_1"/>
</dbReference>
<evidence type="ECO:0000313" key="2">
    <source>
        <dbReference type="EMBL" id="EGD49397.1"/>
    </source>
</evidence>
<evidence type="ECO:0000259" key="1">
    <source>
        <dbReference type="Pfam" id="PF00561"/>
    </source>
</evidence>
<dbReference type="EMBL" id="ACXX02000001">
    <property type="protein sequence ID" value="EGD49397.1"/>
    <property type="molecule type" value="Genomic_DNA"/>
</dbReference>
<dbReference type="InterPro" id="IPR050266">
    <property type="entry name" value="AB_hydrolase_sf"/>
</dbReference>
<dbReference type="PANTHER" id="PTHR43798">
    <property type="entry name" value="MONOACYLGLYCEROL LIPASE"/>
    <property type="match status" value="1"/>
</dbReference>
<dbReference type="eggNOG" id="COG2267">
    <property type="taxonomic scope" value="Bacteria"/>
</dbReference>
<dbReference type="OrthoDB" id="252464at2"/>
<comment type="caution">
    <text evidence="2">The sequence shown here is derived from an EMBL/GenBank/DDBJ whole genome shotgun (WGS) entry which is preliminary data.</text>
</comment>
<reference evidence="2" key="2">
    <citation type="submission" date="2011-01" db="EMBL/GenBank/DDBJ databases">
        <title>The Non-contiguous Finished genome of Clostridium papyrosolvens.</title>
        <authorList>
            <person name="Lucas S."/>
            <person name="Copeland A."/>
            <person name="Lapidus A."/>
            <person name="Cheng J.-F."/>
            <person name="Goodwin L."/>
            <person name="Pitluck S."/>
            <person name="Misra M."/>
            <person name="Chertkov O."/>
            <person name="Detter J.C."/>
            <person name="Han C."/>
            <person name="Tapia R."/>
            <person name="Land M."/>
            <person name="Hauser L."/>
            <person name="Kyrpides N."/>
            <person name="Ivanova N."/>
            <person name="Pagani I."/>
            <person name="Mouttaki H."/>
            <person name="He Z."/>
            <person name="Zhou J."/>
            <person name="Hemme C.L."/>
            <person name="Woyke T."/>
        </authorList>
    </citation>
    <scope>NUCLEOTIDE SEQUENCE [LARGE SCALE GENOMIC DNA]</scope>
    <source>
        <strain evidence="2">DSM 2782</strain>
    </source>
</reference>
<proteinExistence type="predicted"/>
<dbReference type="RefSeq" id="WP_004616061.1">
    <property type="nucleotide sequence ID" value="NZ_ACXX02000001.1"/>
</dbReference>
<organism evidence="2 3">
    <name type="scientific">Ruminiclostridium papyrosolvens DSM 2782</name>
    <dbReference type="NCBI Taxonomy" id="588581"/>
    <lineage>
        <taxon>Bacteria</taxon>
        <taxon>Bacillati</taxon>
        <taxon>Bacillota</taxon>
        <taxon>Clostridia</taxon>
        <taxon>Eubacteriales</taxon>
        <taxon>Oscillospiraceae</taxon>
        <taxon>Ruminiclostridium</taxon>
    </lineage>
</organism>
<dbReference type="SUPFAM" id="SSF53474">
    <property type="entry name" value="alpha/beta-Hydrolases"/>
    <property type="match status" value="1"/>
</dbReference>
<accession>F1T7E9</accession>
<name>F1T7E9_9FIRM</name>
<gene>
    <name evidence="2" type="ORF">Cpap_3830</name>
</gene>
<keyword evidence="2" id="KW-0378">Hydrolase</keyword>
<reference evidence="2" key="1">
    <citation type="submission" date="2009-07" db="EMBL/GenBank/DDBJ databases">
        <authorList>
            <consortium name="US DOE Joint Genome Institute (JGI-PGF)"/>
            <person name="Lucas S."/>
            <person name="Copeland A."/>
            <person name="Lapidus A."/>
            <person name="Glavina del Rio T."/>
            <person name="Tice H."/>
            <person name="Bruce D."/>
            <person name="Goodwin L."/>
            <person name="Pitluck S."/>
            <person name="Larimer F."/>
            <person name="Land M.L."/>
            <person name="Mouttaki H."/>
            <person name="He Z."/>
            <person name="Zhou J."/>
            <person name="Hemme C.L."/>
        </authorList>
    </citation>
    <scope>NUCLEOTIDE SEQUENCE [LARGE SCALE GENOMIC DNA]</scope>
    <source>
        <strain evidence="2">DSM 2782</strain>
    </source>
</reference>
<sequence length="657" mass="77226">MDKIILFTGIYDLFGLRFINTLMEKSLGPVYCFSGKKEWNTLLEIVDSISCIHEREDLFHTMNSIQVIFEDIEELKVFNCKELFADKEISLWHLDKEVCIVSIYESQILSSNKKIMDNIQELCEKCYVSEVNYITSMYSAVEAKGDDNCTLLGKLQTENKRFLTEKFKGTNIRIKVYQTPLAFRQLKESDWIEAIDRFIYRLLEFKQWVNSRIPSYFDDNALTIFSEDEFTIDISGTQSIIDRIVEQYREESVNNIEILPATCSCSFQFDKLIKEISRNMSDIRIEITHNKETLNEIDLIFEHILSYHLPYLRLTTDSEKVIEQSPEAVKQSYMYIYDYIADTLKMSRNRNLLPPPAVNKNQKTIISQNGREFTYYTAGKGEAIIIVNAYGVSPDAWDLVIEKLSKNFYVIVWQTRGIYHKDKPNEDPSFIFGVEHQVEDIEEIVNNEGLKSFHIISWCSGIKSAMMYYQKHKEMIKSHILLAGEYAPYEGSKAHHSKFRENIQLIAKLVSDNEKMLDFYMRIIHNGMFNKPIKQYSGENDKYIYEVMPERHRDILLEPFTSKEKMVNFLNMCMEYYLHDITDLLTEVDKPVLFISAECDQIAPYKQSEWAHNRVKNSNYSRLPGATHLMILERPEDVMERIEQHMKYYSKNIISKK</sequence>
<dbReference type="GO" id="GO:0016020">
    <property type="term" value="C:membrane"/>
    <property type="evidence" value="ECO:0007669"/>
    <property type="project" value="TreeGrafter"/>
</dbReference>
<dbReference type="GO" id="GO:0016787">
    <property type="term" value="F:hydrolase activity"/>
    <property type="evidence" value="ECO:0007669"/>
    <property type="project" value="UniProtKB-KW"/>
</dbReference>
<dbReference type="Gene3D" id="3.40.50.1820">
    <property type="entry name" value="alpha/beta hydrolase"/>
    <property type="match status" value="1"/>
</dbReference>
<evidence type="ECO:0000313" key="3">
    <source>
        <dbReference type="Proteomes" id="UP000003860"/>
    </source>
</evidence>
<dbReference type="STRING" id="588581.Cpap_3830"/>
<dbReference type="Proteomes" id="UP000003860">
    <property type="component" value="Unassembled WGS sequence"/>
</dbReference>
<keyword evidence="3" id="KW-1185">Reference proteome</keyword>
<dbReference type="InterPro" id="IPR029058">
    <property type="entry name" value="AB_hydrolase_fold"/>
</dbReference>
<feature type="domain" description="AB hydrolase-1" evidence="1">
    <location>
        <begin position="383"/>
        <end position="635"/>
    </location>
</feature>
<dbReference type="PANTHER" id="PTHR43798:SF28">
    <property type="entry name" value="AB HYDROLASE-1 DOMAIN-CONTAINING PROTEIN"/>
    <property type="match status" value="1"/>
</dbReference>
<dbReference type="Pfam" id="PF00561">
    <property type="entry name" value="Abhydrolase_1"/>
    <property type="match status" value="1"/>
</dbReference>
<dbReference type="AlphaFoldDB" id="F1T7E9"/>